<accession>A0AAU1UHN0</accession>
<dbReference type="EMBL" id="CP108195">
    <property type="protein sequence ID" value="WTS17449.1"/>
    <property type="molecule type" value="Genomic_DNA"/>
</dbReference>
<proteinExistence type="predicted"/>
<dbReference type="AlphaFoldDB" id="A0AAU1UHN0"/>
<reference evidence="1" key="1">
    <citation type="submission" date="2022-10" db="EMBL/GenBank/DDBJ databases">
        <title>The complete genomes of actinobacterial strains from the NBC collection.</title>
        <authorList>
            <person name="Joergensen T.S."/>
            <person name="Alvarez Arevalo M."/>
            <person name="Sterndorff E.B."/>
            <person name="Faurdal D."/>
            <person name="Vuksanovic O."/>
            <person name="Mourched A.-S."/>
            <person name="Charusanti P."/>
            <person name="Shaw S."/>
            <person name="Blin K."/>
            <person name="Weber T."/>
        </authorList>
    </citation>
    <scope>NUCLEOTIDE SEQUENCE</scope>
    <source>
        <strain evidence="1">NBC_00119</strain>
    </source>
</reference>
<organism evidence="1">
    <name type="scientific">Streptomyces sp. NBC_00119</name>
    <dbReference type="NCBI Taxonomy" id="2975659"/>
    <lineage>
        <taxon>Bacteria</taxon>
        <taxon>Bacillati</taxon>
        <taxon>Actinomycetota</taxon>
        <taxon>Actinomycetes</taxon>
        <taxon>Kitasatosporales</taxon>
        <taxon>Streptomycetaceae</taxon>
        <taxon>Streptomyces</taxon>
    </lineage>
</organism>
<name>A0AAU1UHN0_9ACTN</name>
<gene>
    <name evidence="1" type="ORF">OHU69_44325</name>
</gene>
<evidence type="ECO:0000313" key="1">
    <source>
        <dbReference type="EMBL" id="WTS17449.1"/>
    </source>
</evidence>
<protein>
    <submittedName>
        <fullName evidence="1">Uncharacterized protein</fullName>
    </submittedName>
</protein>
<sequence length="68" mass="7566">MADPERYRVTLTTGGAVVMQGAWAIREIGELKFRSWIVSYGGISEARVVLTERGVDGVEKVLKEWPEA</sequence>